<dbReference type="RefSeq" id="WP_232049340.1">
    <property type="nucleotide sequence ID" value="NZ_AP019563.1"/>
</dbReference>
<protein>
    <recommendedName>
        <fullName evidence="4">Transporter</fullName>
    </recommendedName>
</protein>
<organism evidence="2 3">
    <name type="scientific">Rickettsia asiatica</name>
    <dbReference type="NCBI Taxonomy" id="238800"/>
    <lineage>
        <taxon>Bacteria</taxon>
        <taxon>Pseudomonadati</taxon>
        <taxon>Pseudomonadota</taxon>
        <taxon>Alphaproteobacteria</taxon>
        <taxon>Rickettsiales</taxon>
        <taxon>Rickettsiaceae</taxon>
        <taxon>Rickettsieae</taxon>
        <taxon>Rickettsia</taxon>
        <taxon>spotted fever group</taxon>
    </lineage>
</organism>
<evidence type="ECO:0000313" key="2">
    <source>
        <dbReference type="EMBL" id="BBJ31572.1"/>
    </source>
</evidence>
<name>A0A510G7B3_9RICK</name>
<dbReference type="InterPro" id="IPR003423">
    <property type="entry name" value="OMP_efflux"/>
</dbReference>
<dbReference type="InterPro" id="IPR010131">
    <property type="entry name" value="MdtP/NodT-like"/>
</dbReference>
<dbReference type="Proteomes" id="UP000321183">
    <property type="component" value="Chromosome"/>
</dbReference>
<evidence type="ECO:0000256" key="1">
    <source>
        <dbReference type="ARBA" id="ARBA00007613"/>
    </source>
</evidence>
<gene>
    <name evidence="2" type="ORF">RAS_06810</name>
</gene>
<sequence>MLNNLIEESLTGNSDIELAMSNVLAAKAQLNLVNSYRFPQINLQGGTNQTKNSKETKAPNELKFSNNFGLASVLNYELDLWGAAVNASESAKKTFLATGYSKAAVRLSVISNVTISYFNLLALDKQIYLTEKLIEAQTEIYKLNQKLYHLGVGDSISVSEATSELALTNLSLPPLKQQRHEQETALKILVGRTPENIVNGLIYRNKPIDYFPALPVLPKILPSELLESKDRILKRQSRIY</sequence>
<keyword evidence="3" id="KW-1185">Reference proteome</keyword>
<dbReference type="EMBL" id="AP019563">
    <property type="protein sequence ID" value="BBJ31572.1"/>
    <property type="molecule type" value="Genomic_DNA"/>
</dbReference>
<dbReference type="KEGG" id="ras:RAS_06810"/>
<comment type="similarity">
    <text evidence="1">Belongs to the outer membrane factor (OMF) (TC 1.B.17) family.</text>
</comment>
<dbReference type="Pfam" id="PF02321">
    <property type="entry name" value="OEP"/>
    <property type="match status" value="1"/>
</dbReference>
<dbReference type="PANTHER" id="PTHR30203">
    <property type="entry name" value="OUTER MEMBRANE CATION EFFLUX PROTEIN"/>
    <property type="match status" value="1"/>
</dbReference>
<accession>A0A510G7B3</accession>
<evidence type="ECO:0000313" key="3">
    <source>
        <dbReference type="Proteomes" id="UP000321183"/>
    </source>
</evidence>
<dbReference type="GO" id="GO:0015562">
    <property type="term" value="F:efflux transmembrane transporter activity"/>
    <property type="evidence" value="ECO:0007669"/>
    <property type="project" value="InterPro"/>
</dbReference>
<dbReference type="Gene3D" id="1.20.1600.10">
    <property type="entry name" value="Outer membrane efflux proteins (OEP)"/>
    <property type="match status" value="1"/>
</dbReference>
<proteinExistence type="inferred from homology"/>
<dbReference type="SUPFAM" id="SSF56954">
    <property type="entry name" value="Outer membrane efflux proteins (OEP)"/>
    <property type="match status" value="1"/>
</dbReference>
<dbReference type="AlphaFoldDB" id="A0A510G7B3"/>
<reference evidence="2 3" key="1">
    <citation type="submission" date="2019-04" db="EMBL/GenBank/DDBJ databases">
        <title>Draft genome sequence of Rickettsia asiatica Maytaro1284.</title>
        <authorList>
            <person name="Thu M."/>
            <person name="Qiu Y."/>
            <person name="Nakao R."/>
        </authorList>
    </citation>
    <scope>NUCLEOTIDE SEQUENCE [LARGE SCALE GENOMIC DNA]</scope>
    <source>
        <strain evidence="2 3">Maytaro1284</strain>
    </source>
</reference>
<evidence type="ECO:0008006" key="4">
    <source>
        <dbReference type="Google" id="ProtNLM"/>
    </source>
</evidence>